<dbReference type="Proteomes" id="UP000316714">
    <property type="component" value="Unassembled WGS sequence"/>
</dbReference>
<dbReference type="EMBL" id="SIHJ01000001">
    <property type="protein sequence ID" value="TWT36828.1"/>
    <property type="molecule type" value="Genomic_DNA"/>
</dbReference>
<reference evidence="1 2" key="1">
    <citation type="submission" date="2019-02" db="EMBL/GenBank/DDBJ databases">
        <title>Deep-cultivation of Planctomycetes and their phenomic and genomic characterization uncovers novel biology.</title>
        <authorList>
            <person name="Wiegand S."/>
            <person name="Jogler M."/>
            <person name="Boedeker C."/>
            <person name="Pinto D."/>
            <person name="Vollmers J."/>
            <person name="Rivas-Marin E."/>
            <person name="Kohn T."/>
            <person name="Peeters S.H."/>
            <person name="Heuer A."/>
            <person name="Rast P."/>
            <person name="Oberbeckmann S."/>
            <person name="Bunk B."/>
            <person name="Jeske O."/>
            <person name="Meyerdierks A."/>
            <person name="Storesund J.E."/>
            <person name="Kallscheuer N."/>
            <person name="Luecker S."/>
            <person name="Lage O.M."/>
            <person name="Pohl T."/>
            <person name="Merkel B.J."/>
            <person name="Hornburger P."/>
            <person name="Mueller R.-W."/>
            <person name="Bruemmer F."/>
            <person name="Labrenz M."/>
            <person name="Spormann A.M."/>
            <person name="Op Den Camp H."/>
            <person name="Overmann J."/>
            <person name="Amann R."/>
            <person name="Jetten M.S.M."/>
            <person name="Mascher T."/>
            <person name="Medema M.H."/>
            <person name="Devos D.P."/>
            <person name="Kaster A.-K."/>
            <person name="Ovreas L."/>
            <person name="Rohde M."/>
            <person name="Galperin M.Y."/>
            <person name="Jogler C."/>
        </authorList>
    </citation>
    <scope>NUCLEOTIDE SEQUENCE [LARGE SCALE GENOMIC DNA]</scope>
    <source>
        <strain evidence="1 2">KOR34</strain>
    </source>
</reference>
<evidence type="ECO:0000313" key="2">
    <source>
        <dbReference type="Proteomes" id="UP000316714"/>
    </source>
</evidence>
<organism evidence="1 2">
    <name type="scientific">Posidoniimonas corsicana</name>
    <dbReference type="NCBI Taxonomy" id="1938618"/>
    <lineage>
        <taxon>Bacteria</taxon>
        <taxon>Pseudomonadati</taxon>
        <taxon>Planctomycetota</taxon>
        <taxon>Planctomycetia</taxon>
        <taxon>Pirellulales</taxon>
        <taxon>Lacipirellulaceae</taxon>
        <taxon>Posidoniimonas</taxon>
    </lineage>
</organism>
<proteinExistence type="predicted"/>
<protein>
    <submittedName>
        <fullName evidence="1">Uncharacterized protein</fullName>
    </submittedName>
</protein>
<comment type="caution">
    <text evidence="1">The sequence shown here is derived from an EMBL/GenBank/DDBJ whole genome shotgun (WGS) entry which is preliminary data.</text>
</comment>
<name>A0A5C5VDZ0_9BACT</name>
<accession>A0A5C5VDZ0</accession>
<dbReference type="AlphaFoldDB" id="A0A5C5VDZ0"/>
<gene>
    <name evidence="1" type="ORF">KOR34_17730</name>
</gene>
<evidence type="ECO:0000313" key="1">
    <source>
        <dbReference type="EMBL" id="TWT36828.1"/>
    </source>
</evidence>
<sequence length="224" mass="23941">MSKSDCDDYIGFSLCGSEVVVGDLVNEPAVYHVSSDLSGRCRLPATAINAAATDEAGAFAVDGGCFFIASRRAYDDLKCIASDGSFITTPERVEIERDHVGEDFGFVIAGQVDSLAFTGDGIYKLDISQLAGCASSLNGDPTDKSSRSVLQKALRMMGTLVCTSCFQSECMEHPDLGRAPRDAQSKQRWVLIMAAHATNQGWRGTPEPSAFGGFSIRCPKCSRS</sequence>
<keyword evidence="2" id="KW-1185">Reference proteome</keyword>